<keyword evidence="1" id="KW-1133">Transmembrane helix</keyword>
<comment type="caution">
    <text evidence="2">The sequence shown here is derived from an EMBL/GenBank/DDBJ whole genome shotgun (WGS) entry which is preliminary data.</text>
</comment>
<protein>
    <submittedName>
        <fullName evidence="2">Uncharacterized protein</fullName>
    </submittedName>
</protein>
<evidence type="ECO:0000313" key="3">
    <source>
        <dbReference type="Proteomes" id="UP001175226"/>
    </source>
</evidence>
<evidence type="ECO:0000256" key="1">
    <source>
        <dbReference type="SAM" id="Phobius"/>
    </source>
</evidence>
<dbReference type="AlphaFoldDB" id="A0AA39J4A1"/>
<dbReference type="InterPro" id="IPR036656">
    <property type="entry name" value="QCR9_sf"/>
</dbReference>
<keyword evidence="1" id="KW-0472">Membrane</keyword>
<proteinExistence type="predicted"/>
<dbReference type="GO" id="GO:0006122">
    <property type="term" value="P:mitochondrial electron transport, ubiquinol to cytochrome c"/>
    <property type="evidence" value="ECO:0007669"/>
    <property type="project" value="InterPro"/>
</dbReference>
<feature type="transmembrane region" description="Helical" evidence="1">
    <location>
        <begin position="75"/>
        <end position="97"/>
    </location>
</feature>
<dbReference type="EMBL" id="JAUEPT010000065">
    <property type="protein sequence ID" value="KAK0435195.1"/>
    <property type="molecule type" value="Genomic_DNA"/>
</dbReference>
<keyword evidence="1" id="KW-0812">Transmembrane</keyword>
<organism evidence="2 3">
    <name type="scientific">Armillaria borealis</name>
    <dbReference type="NCBI Taxonomy" id="47425"/>
    <lineage>
        <taxon>Eukaryota</taxon>
        <taxon>Fungi</taxon>
        <taxon>Dikarya</taxon>
        <taxon>Basidiomycota</taxon>
        <taxon>Agaricomycotina</taxon>
        <taxon>Agaricomycetes</taxon>
        <taxon>Agaricomycetidae</taxon>
        <taxon>Agaricales</taxon>
        <taxon>Marasmiineae</taxon>
        <taxon>Physalacriaceae</taxon>
        <taxon>Armillaria</taxon>
    </lineage>
</organism>
<dbReference type="Proteomes" id="UP001175226">
    <property type="component" value="Unassembled WGS sequence"/>
</dbReference>
<dbReference type="GO" id="GO:0005739">
    <property type="term" value="C:mitochondrion"/>
    <property type="evidence" value="ECO:0007669"/>
    <property type="project" value="GOC"/>
</dbReference>
<accession>A0AA39J4A1</accession>
<keyword evidence="3" id="KW-1185">Reference proteome</keyword>
<gene>
    <name evidence="2" type="ORF">EV421DRAFT_1908873</name>
</gene>
<evidence type="ECO:0000313" key="2">
    <source>
        <dbReference type="EMBL" id="KAK0435195.1"/>
    </source>
</evidence>
<sequence length="118" mass="13637">MRRLTADWVYARSEDVHAMQIYEYRRMQQYREIPNSCHALMVPSRMDPVGPPALPWWPNIQAHSMPPNHALSHTNSLFCTTFFFLVFLVAGGLRFCAEFDSVVDSSWRGDDEGVNQCL</sequence>
<dbReference type="SUPFAM" id="SSF81514">
    <property type="entry name" value="Subunit X (non-heme 7 kDa protein) of cytochrome bc1 complex (Ubiquinol-cytochrome c reductase)"/>
    <property type="match status" value="1"/>
</dbReference>
<dbReference type="GO" id="GO:0045275">
    <property type="term" value="C:respiratory chain complex III"/>
    <property type="evidence" value="ECO:0007669"/>
    <property type="project" value="InterPro"/>
</dbReference>
<reference evidence="2" key="1">
    <citation type="submission" date="2023-06" db="EMBL/GenBank/DDBJ databases">
        <authorList>
            <consortium name="Lawrence Berkeley National Laboratory"/>
            <person name="Ahrendt S."/>
            <person name="Sahu N."/>
            <person name="Indic B."/>
            <person name="Wong-Bajracharya J."/>
            <person name="Merenyi Z."/>
            <person name="Ke H.-M."/>
            <person name="Monk M."/>
            <person name="Kocsube S."/>
            <person name="Drula E."/>
            <person name="Lipzen A."/>
            <person name="Balint B."/>
            <person name="Henrissat B."/>
            <person name="Andreopoulos B."/>
            <person name="Martin F.M."/>
            <person name="Harder C.B."/>
            <person name="Rigling D."/>
            <person name="Ford K.L."/>
            <person name="Foster G.D."/>
            <person name="Pangilinan J."/>
            <person name="Papanicolaou A."/>
            <person name="Barry K."/>
            <person name="LaButti K."/>
            <person name="Viragh M."/>
            <person name="Koriabine M."/>
            <person name="Yan M."/>
            <person name="Riley R."/>
            <person name="Champramary S."/>
            <person name="Plett K.L."/>
            <person name="Tsai I.J."/>
            <person name="Slot J."/>
            <person name="Sipos G."/>
            <person name="Plett J."/>
            <person name="Nagy L.G."/>
            <person name="Grigoriev I.V."/>
        </authorList>
    </citation>
    <scope>NUCLEOTIDE SEQUENCE</scope>
    <source>
        <strain evidence="2">FPL87.14</strain>
    </source>
</reference>
<name>A0AA39J4A1_9AGAR</name>